<sequence>MNTFKDYKELVVLSLDVLPATENELKKRDFIKRVAVEHIDRMLMDLENNNHIYTKGNKYYAYKKSSFLINKEH</sequence>
<organism evidence="1 2">
    <name type="scientific">Poseidonibacter ostreae</name>
    <dbReference type="NCBI Taxonomy" id="2654171"/>
    <lineage>
        <taxon>Bacteria</taxon>
        <taxon>Pseudomonadati</taxon>
        <taxon>Campylobacterota</taxon>
        <taxon>Epsilonproteobacteria</taxon>
        <taxon>Campylobacterales</taxon>
        <taxon>Arcobacteraceae</taxon>
        <taxon>Poseidonibacter</taxon>
    </lineage>
</organism>
<reference evidence="1 2" key="1">
    <citation type="submission" date="2019-10" db="EMBL/GenBank/DDBJ databases">
        <title>Poseidonibacter ostreae sp. nov., isolated from the gut of the Ostrea denselamellosa.</title>
        <authorList>
            <person name="Choi A."/>
        </authorList>
    </citation>
    <scope>NUCLEOTIDE SEQUENCE [LARGE SCALE GENOMIC DNA]</scope>
    <source>
        <strain evidence="1 2">SJOD-M-33</strain>
    </source>
</reference>
<dbReference type="Proteomes" id="UP000472839">
    <property type="component" value="Unassembled WGS sequence"/>
</dbReference>
<evidence type="ECO:0000313" key="2">
    <source>
        <dbReference type="Proteomes" id="UP000472839"/>
    </source>
</evidence>
<protein>
    <submittedName>
        <fullName evidence="1">Uncharacterized protein</fullName>
    </submittedName>
</protein>
<accession>A0A6L4WX84</accession>
<dbReference type="AlphaFoldDB" id="A0A6L4WX84"/>
<dbReference type="EMBL" id="WFKK01000001">
    <property type="protein sequence ID" value="KAB7891363.1"/>
    <property type="molecule type" value="Genomic_DNA"/>
</dbReference>
<evidence type="ECO:0000313" key="1">
    <source>
        <dbReference type="EMBL" id="KAB7891363.1"/>
    </source>
</evidence>
<comment type="caution">
    <text evidence="1">The sequence shown here is derived from an EMBL/GenBank/DDBJ whole genome shotgun (WGS) entry which is preliminary data.</text>
</comment>
<name>A0A6L4WX84_9BACT</name>
<proteinExistence type="predicted"/>
<gene>
    <name evidence="1" type="ORF">GBG19_00575</name>
</gene>
<dbReference type="RefSeq" id="WP_152279466.1">
    <property type="nucleotide sequence ID" value="NZ_WFKK01000001.1"/>
</dbReference>